<reference evidence="2 3" key="1">
    <citation type="journal article" date="2015" name="Genome Announc.">
        <title>Complete Genome Sequence of Polypropylene Glycol- and Polyethylene Glycol-Degrading Sphingopyxis macrogoltabida Strain EY-1.</title>
        <authorList>
            <person name="Ohtsubo Y."/>
            <person name="Nagata Y."/>
            <person name="Numata M."/>
            <person name="Tsuchikane K."/>
            <person name="Hosoyama A."/>
            <person name="Yamazoe A."/>
            <person name="Tsuda M."/>
            <person name="Fujita N."/>
            <person name="Kawai F."/>
        </authorList>
    </citation>
    <scope>NUCLEOTIDE SEQUENCE [LARGE SCALE GENOMIC DNA]</scope>
    <source>
        <strain evidence="2 3">EY-1</strain>
    </source>
</reference>
<gene>
    <name evidence="2" type="ORF">AN936_10520</name>
</gene>
<dbReference type="Proteomes" id="UP000058074">
    <property type="component" value="Chromosome"/>
</dbReference>
<dbReference type="EMBL" id="CP012700">
    <property type="protein sequence ID" value="ALH80788.1"/>
    <property type="molecule type" value="Genomic_DNA"/>
</dbReference>
<evidence type="ECO:0000313" key="2">
    <source>
        <dbReference type="EMBL" id="ALH80788.1"/>
    </source>
</evidence>
<dbReference type="SUPFAM" id="SSF50475">
    <property type="entry name" value="FMN-binding split barrel"/>
    <property type="match status" value="1"/>
</dbReference>
<dbReference type="Gene3D" id="2.30.110.10">
    <property type="entry name" value="Electron Transport, Fmn-binding Protein, Chain A"/>
    <property type="match status" value="1"/>
</dbReference>
<dbReference type="InterPro" id="IPR011576">
    <property type="entry name" value="Pyridox_Oxase_N"/>
</dbReference>
<feature type="domain" description="Pyridoxamine 5'-phosphate oxidase N-terminal" evidence="1">
    <location>
        <begin position="155"/>
        <end position="254"/>
    </location>
</feature>
<sequence>MSAIDNLAALEGVIGKTPAPVNLKVIDHADANARCWLAASPLMFAGFGDGQGIAITLGGGDPSFASAADPAVLAIPLDLIDDPALAVPGAGFGSLFLIPGVGETLRINGRVAGTDGGILRVAIEECYGHCAKALIRSDFWSAAPLGEWPGDPGSFVNASRFMALATIDGGGGADLSPKGDPAGSMARTGADGLWFADRPGNRRADSFRNIVVQPRIAAALLIPGSTGVVSVRGQARLTADESARAAFAVRDKTPLLVARIDDVTMEMRASAALSRARLWPAAAAPGDIRPARMFADHVKLNKNKGLAARLAGAFVSMPGLMERGLAKDYKDNLY</sequence>
<dbReference type="KEGG" id="smag:AN936_10520"/>
<dbReference type="Pfam" id="PF01243">
    <property type="entry name" value="PNPOx_N"/>
    <property type="match status" value="1"/>
</dbReference>
<evidence type="ECO:0000259" key="1">
    <source>
        <dbReference type="Pfam" id="PF01243"/>
    </source>
</evidence>
<organism evidence="2 3">
    <name type="scientific">Sphingopyxis macrogoltabida</name>
    <name type="common">Sphingomonas macrogoltabidus</name>
    <dbReference type="NCBI Taxonomy" id="33050"/>
    <lineage>
        <taxon>Bacteria</taxon>
        <taxon>Pseudomonadati</taxon>
        <taxon>Pseudomonadota</taxon>
        <taxon>Alphaproteobacteria</taxon>
        <taxon>Sphingomonadales</taxon>
        <taxon>Sphingomonadaceae</taxon>
        <taxon>Sphingopyxis</taxon>
    </lineage>
</organism>
<evidence type="ECO:0000313" key="3">
    <source>
        <dbReference type="Proteomes" id="UP000058074"/>
    </source>
</evidence>
<proteinExistence type="predicted"/>
<dbReference type="PANTHER" id="PTHR42815:SF2">
    <property type="entry name" value="FAD-BINDING, PUTATIVE (AFU_ORTHOLOGUE AFUA_6G07600)-RELATED"/>
    <property type="match status" value="1"/>
</dbReference>
<protein>
    <submittedName>
        <fullName evidence="2">Pyridoxamine 5-phosphate oxidase</fullName>
    </submittedName>
</protein>
<dbReference type="OrthoDB" id="9790331at2"/>
<dbReference type="PATRIC" id="fig|33050.5.peg.2173"/>
<accession>A0A0N9UY58</accession>
<dbReference type="RefSeq" id="WP_054588096.1">
    <property type="nucleotide sequence ID" value="NZ_CP012700.1"/>
</dbReference>
<dbReference type="PANTHER" id="PTHR42815">
    <property type="entry name" value="FAD-BINDING, PUTATIVE (AFU_ORTHOLOGUE AFUA_6G07600)-RELATED"/>
    <property type="match status" value="1"/>
</dbReference>
<dbReference type="AlphaFoldDB" id="A0A0N9UY58"/>
<name>A0A0N9UY58_SPHMC</name>
<dbReference type="InterPro" id="IPR012349">
    <property type="entry name" value="Split_barrel_FMN-bd"/>
</dbReference>